<evidence type="ECO:0000313" key="3">
    <source>
        <dbReference type="EMBL" id="ORA69122.1"/>
    </source>
</evidence>
<evidence type="ECO:0000259" key="2">
    <source>
        <dbReference type="Pfam" id="PF00582"/>
    </source>
</evidence>
<organism evidence="3 4">
    <name type="scientific">Mycolicibacterium elephantis</name>
    <dbReference type="NCBI Taxonomy" id="81858"/>
    <lineage>
        <taxon>Bacteria</taxon>
        <taxon>Bacillati</taxon>
        <taxon>Actinomycetota</taxon>
        <taxon>Actinomycetes</taxon>
        <taxon>Mycobacteriales</taxon>
        <taxon>Mycobacteriaceae</taxon>
        <taxon>Mycolicibacterium</taxon>
    </lineage>
</organism>
<dbReference type="OrthoDB" id="3174546at2"/>
<dbReference type="InterPro" id="IPR051688">
    <property type="entry name" value="USP_A"/>
</dbReference>
<dbReference type="SUPFAM" id="SSF52402">
    <property type="entry name" value="Adenine nucleotide alpha hydrolases-like"/>
    <property type="match status" value="2"/>
</dbReference>
<dbReference type="AlphaFoldDB" id="A0A0M2ZLH6"/>
<dbReference type="InterPro" id="IPR006015">
    <property type="entry name" value="Universal_stress_UspA"/>
</dbReference>
<reference evidence="3 4" key="1">
    <citation type="submission" date="2017-02" db="EMBL/GenBank/DDBJ databases">
        <title>The new phylogeny of genus Mycobacterium.</title>
        <authorList>
            <person name="Tortoli E."/>
            <person name="Trovato A."/>
            <person name="Cirillo D.M."/>
        </authorList>
    </citation>
    <scope>NUCLEOTIDE SEQUENCE [LARGE SCALE GENOMIC DNA]</scope>
    <source>
        <strain evidence="3 4">FI-09383</strain>
    </source>
</reference>
<dbReference type="STRING" id="81858.BST23_00155"/>
<proteinExistence type="inferred from homology"/>
<dbReference type="RefSeq" id="WP_046751968.1">
    <property type="nucleotide sequence ID" value="NZ_JBCGVB010000005.1"/>
</dbReference>
<accession>A0A0M2ZLH6</accession>
<dbReference type="InterPro" id="IPR006016">
    <property type="entry name" value="UspA"/>
</dbReference>
<dbReference type="Pfam" id="PF00582">
    <property type="entry name" value="Usp"/>
    <property type="match status" value="2"/>
</dbReference>
<protein>
    <submittedName>
        <fullName evidence="3">Universal stress protein</fullName>
    </submittedName>
</protein>
<dbReference type="PANTHER" id="PTHR43010">
    <property type="entry name" value="UNIVERSAL STRESS PROTEIN SLR1230"/>
    <property type="match status" value="1"/>
</dbReference>
<comment type="caution">
    <text evidence="3">The sequence shown here is derived from an EMBL/GenBank/DDBJ whole genome shotgun (WGS) entry which is preliminary data.</text>
</comment>
<feature type="domain" description="UspA" evidence="2">
    <location>
        <begin position="10"/>
        <end position="148"/>
    </location>
</feature>
<dbReference type="InterPro" id="IPR014729">
    <property type="entry name" value="Rossmann-like_a/b/a_fold"/>
</dbReference>
<dbReference type="CDD" id="cd23944">
    <property type="entry name" value="USP_Rv2623_repeat1"/>
    <property type="match status" value="1"/>
</dbReference>
<dbReference type="EMBL" id="MVHP01000001">
    <property type="protein sequence ID" value="ORA69122.1"/>
    <property type="molecule type" value="Genomic_DNA"/>
</dbReference>
<dbReference type="PRINTS" id="PR01438">
    <property type="entry name" value="UNVRSLSTRESS"/>
</dbReference>
<comment type="similarity">
    <text evidence="1">Belongs to the universal stress protein A family.</text>
</comment>
<accession>A0A1A0QR13</accession>
<name>A0A0M2ZLH6_9MYCO</name>
<evidence type="ECO:0000256" key="1">
    <source>
        <dbReference type="ARBA" id="ARBA00008791"/>
    </source>
</evidence>
<dbReference type="PANTHER" id="PTHR43010:SF1">
    <property type="entry name" value="USPA DOMAIN-CONTAINING PROTEIN"/>
    <property type="match status" value="1"/>
</dbReference>
<sequence>MAESTTKYGILVAVDGSPESDAAVGWAAREAAMRGLPVTLMHVIAPVEVTWPVTYLQSSFDEWQEENAKHVLEQAQKTFQGSVGGAEVPAVNSVVEHGPIASTLVAASADAWMVVAGNRGMGALGRALLGSVSSGLLHYARGPVAIIPADEAPTPDPAAPVLLGIDGSPASEGATALAFDEASRRGVELVALHAWSDNRVFPIVGVDWQKYEEEGHKVLAERLAGWQEQYPDVRVRRRLVCDQPARWLLDESNQAQLVVVGSRGRGGFKGMLLGSVATKVAQGAKVPVIVVRDR</sequence>
<gene>
    <name evidence="3" type="ORF">BST23_00155</name>
</gene>
<dbReference type="Gene3D" id="3.40.50.620">
    <property type="entry name" value="HUPs"/>
    <property type="match status" value="2"/>
</dbReference>
<evidence type="ECO:0000313" key="4">
    <source>
        <dbReference type="Proteomes" id="UP000192772"/>
    </source>
</evidence>
<feature type="domain" description="UspA" evidence="2">
    <location>
        <begin position="160"/>
        <end position="292"/>
    </location>
</feature>
<dbReference type="Proteomes" id="UP000192772">
    <property type="component" value="Unassembled WGS sequence"/>
</dbReference>